<dbReference type="AlphaFoldDB" id="A0A5P8E963"/>
<evidence type="ECO:0000256" key="1">
    <source>
        <dbReference type="SAM" id="Phobius"/>
    </source>
</evidence>
<keyword evidence="1" id="KW-1133">Transmembrane helix</keyword>
<dbReference type="EMBL" id="CP033459">
    <property type="protein sequence ID" value="QFQ13484.1"/>
    <property type="molecule type" value="Genomic_DNA"/>
</dbReference>
<accession>A0A5P8E963</accession>
<feature type="transmembrane region" description="Helical" evidence="1">
    <location>
        <begin position="288"/>
        <end position="319"/>
    </location>
</feature>
<evidence type="ECO:0000313" key="3">
    <source>
        <dbReference type="Proteomes" id="UP000249375"/>
    </source>
</evidence>
<gene>
    <name evidence="2" type="ORF">C7Y71_010960</name>
</gene>
<name>A0A5P8E963_9BACT</name>
<evidence type="ECO:0000313" key="2">
    <source>
        <dbReference type="EMBL" id="QFQ13484.1"/>
    </source>
</evidence>
<keyword evidence="1" id="KW-0472">Membrane</keyword>
<feature type="transmembrane region" description="Helical" evidence="1">
    <location>
        <begin position="21"/>
        <end position="48"/>
    </location>
</feature>
<keyword evidence="3" id="KW-1185">Reference proteome</keyword>
<dbReference type="RefSeq" id="WP_111898839.1">
    <property type="nucleotide sequence ID" value="NZ_CP033459.1"/>
</dbReference>
<proteinExistence type="predicted"/>
<feature type="transmembrane region" description="Helical" evidence="1">
    <location>
        <begin position="345"/>
        <end position="369"/>
    </location>
</feature>
<sequence>MHRSHTDSRHTLVYKLLGKQISAWQMAGFTLANLLGMAIILIAVQFYVDVIPLLTGNDSFMKPEQIVVNKRVNMARTLTASPQVFRKSEIEELREQPFVEDLALFTPSRYGVYATIGNKLLGMQYSTEMFFESIPNEYIDVDLSEWSYTPGDSIVPIILPHNYLNLYNFGFATSRGLPTISEGTVKKIGIQLFLQGNKGQKHLLGRVVGFSRRLNTILVPQPFMDAMNEELTTKNVQDNTYENNEKTSASRLVVRVKNLADENITKYLQEHNYDTEGNDADASRAATFFRIIVVLVMVIGLVICTLAFYLLLLSIFLLLQKHTEKIDNLLLIGHSPSDVARPFHLLALGINALVLVLAVVLTVLSRSYYLPMFGDLSPKYEAAGTVPSTIVGLVLFALMAVLNFSAIRRKVLSIWDMHKN</sequence>
<dbReference type="Proteomes" id="UP000249375">
    <property type="component" value="Chromosome"/>
</dbReference>
<protein>
    <submittedName>
        <fullName evidence="2">ABC transporter permease</fullName>
    </submittedName>
</protein>
<feature type="transmembrane region" description="Helical" evidence="1">
    <location>
        <begin position="389"/>
        <end position="407"/>
    </location>
</feature>
<keyword evidence="1" id="KW-0812">Transmembrane</keyword>
<dbReference type="OrthoDB" id="1011751at2"/>
<reference evidence="2 3" key="1">
    <citation type="submission" date="2018-11" db="EMBL/GenBank/DDBJ databases">
        <authorList>
            <person name="Na S.W."/>
            <person name="Baik M."/>
        </authorList>
    </citation>
    <scope>NUCLEOTIDE SEQUENCE [LARGE SCALE GENOMIC DNA]</scope>
    <source>
        <strain evidence="2 3">E39</strain>
    </source>
</reference>
<organism evidence="2 3">
    <name type="scientific">Pseudoprevotella muciniphila</name>
    <dbReference type="NCBI Taxonomy" id="2133944"/>
    <lineage>
        <taxon>Bacteria</taxon>
        <taxon>Pseudomonadati</taxon>
        <taxon>Bacteroidota</taxon>
        <taxon>Bacteroidia</taxon>
        <taxon>Bacteroidales</taxon>
        <taxon>Prevotellaceae</taxon>
        <taxon>Pseudoprevotella</taxon>
    </lineage>
</organism>
<dbReference type="KEGG" id="alq:C7Y71_010960"/>